<accession>A0A385Q2V8</accession>
<dbReference type="KEGG" id="lua:D4A81_02540"/>
<sequence>MENKNYKLLSLDIWDTILRRKCHPDAIKVYTSREFYLKAKDYIKSDKRNLRELTKLRVDVEREIGTESKDSGFDDEYNIKDVFRRWIKYSCDRDYPDCDALVEELYDVELNCELRNIYLDPTIDSTIESIKHEKLVCISDFYTDKFFLQRLIDSVGMKNKIDEIYCSCDYKVNKRSGRLFELVEKECNVIPPEHIHIGDNGYSDVEVPKRLGIDAIHYLPDEEHKMRKDREAAFVLDVKNSLRYKGFPLSSDRDISLFFYGFISDIMENCIEKNIRKIYFFTREGEFYKEIFDSLSEFYDESIVPKSYILEVSRLSTFVASLREFTLDEMMRLWNQYSIQSMRAMFKSLAMEIENVKGFLNRYSINPDEILTYPWTLEPVQKLFADIEFKDFMEKHIENKKQQLLDYCKGKSLTEEMNEEIAIVDIGWRGTIQDNLCYIFKNAMIHGYYVGLIQFLNKQPDNSRKCGYLDKCSFARALLTISTPFEMICNSPNGSTVGYEKNEKGITLAIRNNEKSEDDIFFKYTKKLQEKVLSECIELGKYCCDNFITSEDIRNDAYEALRSFIYYPDRETVNSYFSLTHNEEFGVGAYVDKRTVFRPVLMFLAVFSKKKRQEFKDFLRDTTWPQGYLTKYRLYPLIKIYNNILEKYY</sequence>
<dbReference type="Gene3D" id="1.10.150.400">
    <property type="match status" value="1"/>
</dbReference>
<name>A0A385Q2V8_9FIRM</name>
<dbReference type="InterPro" id="IPR036412">
    <property type="entry name" value="HAD-like_sf"/>
</dbReference>
<dbReference type="RefSeq" id="WP_111525764.1">
    <property type="nucleotide sequence ID" value="NZ_CP032364.1"/>
</dbReference>
<gene>
    <name evidence="1" type="ORF">D4A81_02540</name>
</gene>
<evidence type="ECO:0000313" key="1">
    <source>
        <dbReference type="EMBL" id="AYA98903.1"/>
    </source>
</evidence>
<dbReference type="OrthoDB" id="9816564at2"/>
<reference evidence="1 2" key="1">
    <citation type="submission" date="2018-09" db="EMBL/GenBank/DDBJ databases">
        <title>Genome sequencing of Lachnoanaerobaculum umeaense DSM 23576.</title>
        <authorList>
            <person name="Kook J.-K."/>
            <person name="Park S.-N."/>
            <person name="Lim Y.K."/>
        </authorList>
    </citation>
    <scope>NUCLEOTIDE SEQUENCE [LARGE SCALE GENOMIC DNA]</scope>
    <source>
        <strain evidence="2">DSM 23576 \ CCUG 58757</strain>
    </source>
</reference>
<proteinExistence type="predicted"/>
<keyword evidence="2" id="KW-1185">Reference proteome</keyword>
<dbReference type="EMBL" id="CP032364">
    <property type="protein sequence ID" value="AYA98903.1"/>
    <property type="molecule type" value="Genomic_DNA"/>
</dbReference>
<dbReference type="InterPro" id="IPR023214">
    <property type="entry name" value="HAD_sf"/>
</dbReference>
<dbReference type="SUPFAM" id="SSF56784">
    <property type="entry name" value="HAD-like"/>
    <property type="match status" value="1"/>
</dbReference>
<dbReference type="Gene3D" id="3.40.50.1000">
    <property type="entry name" value="HAD superfamily/HAD-like"/>
    <property type="match status" value="1"/>
</dbReference>
<evidence type="ECO:0000313" key="2">
    <source>
        <dbReference type="Proteomes" id="UP000265562"/>
    </source>
</evidence>
<dbReference type="AlphaFoldDB" id="A0A385Q2V8"/>
<dbReference type="Proteomes" id="UP000265562">
    <property type="component" value="Chromosome"/>
</dbReference>
<protein>
    <submittedName>
        <fullName evidence="1">Uncharacterized protein</fullName>
    </submittedName>
</protein>
<organism evidence="1 2">
    <name type="scientific">Lachnoanaerobaculum umeaense</name>
    <dbReference type="NCBI Taxonomy" id="617123"/>
    <lineage>
        <taxon>Bacteria</taxon>
        <taxon>Bacillati</taxon>
        <taxon>Bacillota</taxon>
        <taxon>Clostridia</taxon>
        <taxon>Lachnospirales</taxon>
        <taxon>Lachnospiraceae</taxon>
        <taxon>Lachnoanaerobaculum</taxon>
    </lineage>
</organism>